<dbReference type="PANTHER" id="PTHR13767">
    <property type="entry name" value="TRNA-PSEUDOURIDINE SYNTHASE"/>
    <property type="match status" value="1"/>
</dbReference>
<evidence type="ECO:0000256" key="3">
    <source>
        <dbReference type="ARBA" id="ARBA00022694"/>
    </source>
</evidence>
<protein>
    <recommendedName>
        <fullName evidence="5">tRNA pseudouridine synthase B</fullName>
        <ecNumber evidence="5">5.4.99.25</ecNumber>
    </recommendedName>
    <alternativeName>
        <fullName evidence="5">tRNA pseudouridine(55) synthase</fullName>
        <shortName evidence="5">Psi55 synthase</shortName>
    </alternativeName>
    <alternativeName>
        <fullName evidence="5">tRNA pseudouridylate synthase</fullName>
    </alternativeName>
    <alternativeName>
        <fullName evidence="5">tRNA-uridine isomerase</fullName>
    </alternativeName>
</protein>
<dbReference type="Gene3D" id="3.30.2350.10">
    <property type="entry name" value="Pseudouridine synthase"/>
    <property type="match status" value="1"/>
</dbReference>
<dbReference type="SUPFAM" id="SSF55120">
    <property type="entry name" value="Pseudouridine synthase"/>
    <property type="match status" value="1"/>
</dbReference>
<proteinExistence type="inferred from homology"/>
<dbReference type="GO" id="GO:0003723">
    <property type="term" value="F:RNA binding"/>
    <property type="evidence" value="ECO:0007669"/>
    <property type="project" value="InterPro"/>
</dbReference>
<evidence type="ECO:0000259" key="6">
    <source>
        <dbReference type="Pfam" id="PF01509"/>
    </source>
</evidence>
<dbReference type="EMBL" id="DXES01000084">
    <property type="protein sequence ID" value="HIX65392.1"/>
    <property type="molecule type" value="Genomic_DNA"/>
</dbReference>
<feature type="domain" description="Pseudouridine synthase II N-terminal" evidence="6">
    <location>
        <begin position="28"/>
        <end position="176"/>
    </location>
</feature>
<accession>A0A9D1WR47</accession>
<dbReference type="InterPro" id="IPR014780">
    <property type="entry name" value="tRNA_psdUridine_synth_TruB"/>
</dbReference>
<dbReference type="GO" id="GO:0160148">
    <property type="term" value="F:tRNA pseudouridine(55) synthase activity"/>
    <property type="evidence" value="ECO:0007669"/>
    <property type="project" value="UniProtKB-EC"/>
</dbReference>
<gene>
    <name evidence="5 8" type="primary">truB</name>
    <name evidence="8" type="ORF">H9736_04005</name>
</gene>
<evidence type="ECO:0000313" key="8">
    <source>
        <dbReference type="EMBL" id="HIX65392.1"/>
    </source>
</evidence>
<dbReference type="AlphaFoldDB" id="A0A9D1WR47"/>
<feature type="domain" description="tRNA pseudouridylate synthase B C-terminal" evidence="7">
    <location>
        <begin position="177"/>
        <end position="235"/>
    </location>
</feature>
<evidence type="ECO:0000256" key="4">
    <source>
        <dbReference type="ARBA" id="ARBA00023235"/>
    </source>
</evidence>
<dbReference type="GO" id="GO:1990481">
    <property type="term" value="P:mRNA pseudouridine synthesis"/>
    <property type="evidence" value="ECO:0007669"/>
    <property type="project" value="TreeGrafter"/>
</dbReference>
<comment type="similarity">
    <text evidence="2 5">Belongs to the pseudouridine synthase TruB family. Type 1 subfamily.</text>
</comment>
<dbReference type="CDD" id="cd02573">
    <property type="entry name" value="PseudoU_synth_EcTruB"/>
    <property type="match status" value="1"/>
</dbReference>
<keyword evidence="4 5" id="KW-0413">Isomerase</keyword>
<organism evidence="8 9">
    <name type="scientific">Candidatus Anaerotruncus excrementipullorum</name>
    <dbReference type="NCBI Taxonomy" id="2838465"/>
    <lineage>
        <taxon>Bacteria</taxon>
        <taxon>Bacillati</taxon>
        <taxon>Bacillota</taxon>
        <taxon>Clostridia</taxon>
        <taxon>Eubacteriales</taxon>
        <taxon>Oscillospiraceae</taxon>
        <taxon>Anaerotruncus</taxon>
    </lineage>
</organism>
<name>A0A9D1WR47_9FIRM</name>
<dbReference type="InterPro" id="IPR002501">
    <property type="entry name" value="PsdUridine_synth_N"/>
</dbReference>
<dbReference type="GO" id="GO:0031119">
    <property type="term" value="P:tRNA pseudouridine synthesis"/>
    <property type="evidence" value="ECO:0007669"/>
    <property type="project" value="UniProtKB-UniRule"/>
</dbReference>
<comment type="caution">
    <text evidence="8">The sequence shown here is derived from an EMBL/GenBank/DDBJ whole genome shotgun (WGS) entry which is preliminary data.</text>
</comment>
<dbReference type="Proteomes" id="UP000886800">
    <property type="component" value="Unassembled WGS sequence"/>
</dbReference>
<dbReference type="FunFam" id="3.30.2350.10:FF:000011">
    <property type="entry name" value="tRNA pseudouridine synthase B"/>
    <property type="match status" value="1"/>
</dbReference>
<dbReference type="PANTHER" id="PTHR13767:SF2">
    <property type="entry name" value="PSEUDOURIDYLATE SYNTHASE TRUB1"/>
    <property type="match status" value="1"/>
</dbReference>
<dbReference type="Pfam" id="PF16198">
    <property type="entry name" value="TruB_C_2"/>
    <property type="match status" value="1"/>
</dbReference>
<evidence type="ECO:0000256" key="2">
    <source>
        <dbReference type="ARBA" id="ARBA00005642"/>
    </source>
</evidence>
<dbReference type="NCBIfam" id="TIGR00431">
    <property type="entry name" value="TruB"/>
    <property type="match status" value="1"/>
</dbReference>
<dbReference type="InterPro" id="IPR032819">
    <property type="entry name" value="TruB_C"/>
</dbReference>
<dbReference type="EC" id="5.4.99.25" evidence="5"/>
<dbReference type="HAMAP" id="MF_01080">
    <property type="entry name" value="TruB_bact"/>
    <property type="match status" value="1"/>
</dbReference>
<evidence type="ECO:0000259" key="7">
    <source>
        <dbReference type="Pfam" id="PF16198"/>
    </source>
</evidence>
<dbReference type="InterPro" id="IPR020103">
    <property type="entry name" value="PsdUridine_synth_cat_dom_sf"/>
</dbReference>
<dbReference type="Pfam" id="PF01509">
    <property type="entry name" value="TruB_N"/>
    <property type="match status" value="1"/>
</dbReference>
<reference evidence="8" key="2">
    <citation type="submission" date="2021-04" db="EMBL/GenBank/DDBJ databases">
        <authorList>
            <person name="Gilroy R."/>
        </authorList>
    </citation>
    <scope>NUCLEOTIDE SEQUENCE</scope>
    <source>
        <strain evidence="8">CHK188-5543</strain>
    </source>
</reference>
<evidence type="ECO:0000256" key="1">
    <source>
        <dbReference type="ARBA" id="ARBA00000385"/>
    </source>
</evidence>
<keyword evidence="3 5" id="KW-0819">tRNA processing</keyword>
<reference evidence="8" key="1">
    <citation type="journal article" date="2021" name="PeerJ">
        <title>Extensive microbial diversity within the chicken gut microbiome revealed by metagenomics and culture.</title>
        <authorList>
            <person name="Gilroy R."/>
            <person name="Ravi A."/>
            <person name="Getino M."/>
            <person name="Pursley I."/>
            <person name="Horton D.L."/>
            <person name="Alikhan N.F."/>
            <person name="Baker D."/>
            <person name="Gharbi K."/>
            <person name="Hall N."/>
            <person name="Watson M."/>
            <person name="Adriaenssens E.M."/>
            <person name="Foster-Nyarko E."/>
            <person name="Jarju S."/>
            <person name="Secka A."/>
            <person name="Antonio M."/>
            <person name="Oren A."/>
            <person name="Chaudhuri R.R."/>
            <person name="La Ragione R."/>
            <person name="Hildebrand F."/>
            <person name="Pallen M.J."/>
        </authorList>
    </citation>
    <scope>NUCLEOTIDE SEQUENCE</scope>
    <source>
        <strain evidence="8">CHK188-5543</strain>
    </source>
</reference>
<sequence>MNEGYCGVLCVDKPQGFTSFDVVAKVRGIARTRRIGHAGTLDPMATGVLPLFLGRATKAVDLLPQQGKRYTAAIQLGLETDTWDVTGQILSRRPAAVTRQQLEEALARYRGEFAQLPPMYSAVQVGGKRLYELARKGLEVERAPRQVCIHRLELLEWEEAAGRLTLEVDCSKGTYIRSLAHDLGRDLGCGGTLAALRRTWAAGFGLAQCVTLAEVQQAADAGRLAQLLLPVERVFDCLPPVRLAAKEAHLFQNGVRLELGRVGVSAPEGARLAAYGPDGRFLAVAQAAEGQLRLVKRFLLED</sequence>
<feature type="active site" description="Nucleophile" evidence="5">
    <location>
        <position position="42"/>
    </location>
</feature>
<evidence type="ECO:0000256" key="5">
    <source>
        <dbReference type="HAMAP-Rule" id="MF_01080"/>
    </source>
</evidence>
<comment type="function">
    <text evidence="5">Responsible for synthesis of pseudouridine from uracil-55 in the psi GC loop of transfer RNAs.</text>
</comment>
<evidence type="ECO:0000313" key="9">
    <source>
        <dbReference type="Proteomes" id="UP000886800"/>
    </source>
</evidence>
<comment type="catalytic activity">
    <reaction evidence="1 5">
        <text>uridine(55) in tRNA = pseudouridine(55) in tRNA</text>
        <dbReference type="Rhea" id="RHEA:42532"/>
        <dbReference type="Rhea" id="RHEA-COMP:10101"/>
        <dbReference type="Rhea" id="RHEA-COMP:10102"/>
        <dbReference type="ChEBI" id="CHEBI:65314"/>
        <dbReference type="ChEBI" id="CHEBI:65315"/>
        <dbReference type="EC" id="5.4.99.25"/>
    </reaction>
</comment>